<sequence>MSTRIRDGGRLWVRVFRPLWSPGCGTRGNLALVHGHNLAGRGLRLWSTGRVAEDEGPPGGMRRKGWARQGEIGWGNFMEEGDNRASEEVDERDRRGGRAMVEEPTPRRADLIRPFKIWPGSTLWERTVFEGPTSPTTTIDYTTQNPPPGLLT</sequence>
<evidence type="ECO:0000313" key="2">
    <source>
        <dbReference type="EMBL" id="KAF7848770.1"/>
    </source>
</evidence>
<evidence type="ECO:0000256" key="1">
    <source>
        <dbReference type="SAM" id="MobiDB-lite"/>
    </source>
</evidence>
<gene>
    <name evidence="2" type="ORF">BT93_L1579</name>
</gene>
<accession>A0A8T0CM46</accession>
<evidence type="ECO:0000313" key="3">
    <source>
        <dbReference type="Proteomes" id="UP000806378"/>
    </source>
</evidence>
<dbReference type="Gramene" id="rna-gnl|WGS:JABURB|Cocit.L1579.1">
    <property type="protein sequence ID" value="cds-KAF7848770.1"/>
    <property type="gene ID" value="gene-BT93_L1579"/>
</dbReference>
<proteinExistence type="predicted"/>
<dbReference type="AlphaFoldDB" id="A0A8T0CM46"/>
<reference evidence="2" key="1">
    <citation type="submission" date="2020-05" db="EMBL/GenBank/DDBJ databases">
        <title>WGS assembly of Corymbia citriodora subspecies variegata.</title>
        <authorList>
            <person name="Barry K."/>
            <person name="Hundley H."/>
            <person name="Shu S."/>
            <person name="Jenkins J."/>
            <person name="Grimwood J."/>
            <person name="Baten A."/>
        </authorList>
    </citation>
    <scope>NUCLEOTIDE SEQUENCE</scope>
    <source>
        <strain evidence="2">CV2-018</strain>
    </source>
</reference>
<feature type="compositionally biased region" description="Low complexity" evidence="1">
    <location>
        <begin position="133"/>
        <end position="143"/>
    </location>
</feature>
<feature type="region of interest" description="Disordered" evidence="1">
    <location>
        <begin position="73"/>
        <end position="106"/>
    </location>
</feature>
<organism evidence="2 3">
    <name type="scientific">Corymbia citriodora subsp. variegata</name>
    <dbReference type="NCBI Taxonomy" id="360336"/>
    <lineage>
        <taxon>Eukaryota</taxon>
        <taxon>Viridiplantae</taxon>
        <taxon>Streptophyta</taxon>
        <taxon>Embryophyta</taxon>
        <taxon>Tracheophyta</taxon>
        <taxon>Spermatophyta</taxon>
        <taxon>Magnoliopsida</taxon>
        <taxon>eudicotyledons</taxon>
        <taxon>Gunneridae</taxon>
        <taxon>Pentapetalae</taxon>
        <taxon>rosids</taxon>
        <taxon>malvids</taxon>
        <taxon>Myrtales</taxon>
        <taxon>Myrtaceae</taxon>
        <taxon>Myrtoideae</taxon>
        <taxon>Eucalypteae</taxon>
        <taxon>Corymbia</taxon>
    </lineage>
</organism>
<feature type="compositionally biased region" description="Basic and acidic residues" evidence="1">
    <location>
        <begin position="81"/>
        <end position="106"/>
    </location>
</feature>
<name>A0A8T0CM46_CORYI</name>
<dbReference type="Proteomes" id="UP000806378">
    <property type="component" value="Unassembled WGS sequence"/>
</dbReference>
<dbReference type="EMBL" id="MU089985">
    <property type="protein sequence ID" value="KAF7848770.1"/>
    <property type="molecule type" value="Genomic_DNA"/>
</dbReference>
<keyword evidence="3" id="KW-1185">Reference proteome</keyword>
<comment type="caution">
    <text evidence="2">The sequence shown here is derived from an EMBL/GenBank/DDBJ whole genome shotgun (WGS) entry which is preliminary data.</text>
</comment>
<feature type="region of interest" description="Disordered" evidence="1">
    <location>
        <begin position="130"/>
        <end position="152"/>
    </location>
</feature>
<protein>
    <submittedName>
        <fullName evidence="2">Uncharacterized protein</fullName>
    </submittedName>
</protein>